<comment type="caution">
    <text evidence="5">The sequence shown here is derived from an EMBL/GenBank/DDBJ whole genome shotgun (WGS) entry which is preliminary data.</text>
</comment>
<reference evidence="6" key="1">
    <citation type="journal article" date="2019" name="Int. J. Syst. Evol. Microbiol.">
        <title>The Global Catalogue of Microorganisms (GCM) 10K type strain sequencing project: providing services to taxonomists for standard genome sequencing and annotation.</title>
        <authorList>
            <consortium name="The Broad Institute Genomics Platform"/>
            <consortium name="The Broad Institute Genome Sequencing Center for Infectious Disease"/>
            <person name="Wu L."/>
            <person name="Ma J."/>
        </authorList>
    </citation>
    <scope>NUCLEOTIDE SEQUENCE [LARGE SCALE GENOMIC DNA]</scope>
    <source>
        <strain evidence="6">CGMCC 4.1434</strain>
    </source>
</reference>
<protein>
    <recommendedName>
        <fullName evidence="2 4">GTP cyclohydrolase 1 type 2 homolog</fullName>
    </recommendedName>
</protein>
<dbReference type="Pfam" id="PF01784">
    <property type="entry name" value="DUF34_NIF3"/>
    <property type="match status" value="1"/>
</dbReference>
<dbReference type="InterPro" id="IPR015867">
    <property type="entry name" value="N-reg_PII/ATP_PRibTrfase_C"/>
</dbReference>
<evidence type="ECO:0000256" key="4">
    <source>
        <dbReference type="PIRNR" id="PIRNR037489"/>
    </source>
</evidence>
<accession>A0ABW0TNW1</accession>
<dbReference type="PANTHER" id="PTHR13799:SF14">
    <property type="entry name" value="GTP CYCLOHYDROLASE 1 TYPE 2 HOMOLOG"/>
    <property type="match status" value="1"/>
</dbReference>
<dbReference type="Gene3D" id="3.30.70.120">
    <property type="match status" value="1"/>
</dbReference>
<dbReference type="Proteomes" id="UP001596109">
    <property type="component" value="Unassembled WGS sequence"/>
</dbReference>
<dbReference type="PANTHER" id="PTHR13799">
    <property type="entry name" value="NGG1 INTERACTING FACTOR 3"/>
    <property type="match status" value="1"/>
</dbReference>
<dbReference type="RefSeq" id="WP_381438294.1">
    <property type="nucleotide sequence ID" value="NZ_JBHSNO010000015.1"/>
</dbReference>
<dbReference type="SUPFAM" id="SSF102705">
    <property type="entry name" value="NIF3 (NGG1p interacting factor 3)-like"/>
    <property type="match status" value="1"/>
</dbReference>
<evidence type="ECO:0000256" key="2">
    <source>
        <dbReference type="ARBA" id="ARBA00022112"/>
    </source>
</evidence>
<organism evidence="5 6">
    <name type="scientific">Sporosarcina soli</name>
    <dbReference type="NCBI Taxonomy" id="334736"/>
    <lineage>
        <taxon>Bacteria</taxon>
        <taxon>Bacillati</taxon>
        <taxon>Bacillota</taxon>
        <taxon>Bacilli</taxon>
        <taxon>Bacillales</taxon>
        <taxon>Caryophanaceae</taxon>
        <taxon>Sporosarcina</taxon>
    </lineage>
</organism>
<sequence length="372" mass="40806">MKKVNGHEIIALFEQWSPKRFAMDGDPVGLHIGQLNRQVEKALVTLDVNEDVIDEAIHIGANLVIAHHPPIFRPLKNIMTDTPQGRMIEKCIKHDIAVYAAHTNLDVAPGGVNDLLASKLDLADTEIIEPTYVEQMYKLVVFAPESHVAEIRQALGKAGAGAIGDYTSCSFSSTGTGRFTPNDTAQPYIGAVGKEEAVAEEKIEVILPSMLREKVLKAMLAAHPYEEPAYDLFQLDQPNIRYGLGRIGKLREKTTLAQFAAHVKHVFGVPALRFVGEETKEIRKVAVLGGDGNKYIGAAKRAGADVLVTGDLYYHVAHDAQAMGLAVIDPGHNIEKVMIDGVANYMQNACAEARYEVRFIRSEVITEPFNFI</sequence>
<keyword evidence="3 4" id="KW-0479">Metal-binding</keyword>
<evidence type="ECO:0000256" key="1">
    <source>
        <dbReference type="ARBA" id="ARBA00006964"/>
    </source>
</evidence>
<dbReference type="Gene3D" id="3.40.1390.30">
    <property type="entry name" value="NIF3 (NGG1p interacting factor 3)-like"/>
    <property type="match status" value="1"/>
</dbReference>
<dbReference type="InterPro" id="IPR002678">
    <property type="entry name" value="DUF34/NIF3"/>
</dbReference>
<proteinExistence type="inferred from homology"/>
<evidence type="ECO:0000313" key="6">
    <source>
        <dbReference type="Proteomes" id="UP001596109"/>
    </source>
</evidence>
<name>A0ABW0TNW1_9BACL</name>
<dbReference type="EMBL" id="JBHSNO010000015">
    <property type="protein sequence ID" value="MFC5591027.1"/>
    <property type="molecule type" value="Genomic_DNA"/>
</dbReference>
<keyword evidence="6" id="KW-1185">Reference proteome</keyword>
<evidence type="ECO:0000256" key="3">
    <source>
        <dbReference type="ARBA" id="ARBA00022723"/>
    </source>
</evidence>
<evidence type="ECO:0000313" key="5">
    <source>
        <dbReference type="EMBL" id="MFC5591027.1"/>
    </source>
</evidence>
<dbReference type="NCBIfam" id="TIGR00486">
    <property type="entry name" value="YbgI_SA1388"/>
    <property type="match status" value="1"/>
</dbReference>
<dbReference type="InterPro" id="IPR017221">
    <property type="entry name" value="DUF34/NIF3_bac"/>
</dbReference>
<comment type="similarity">
    <text evidence="1 4">Belongs to the GTP cyclohydrolase I type 2/NIF3 family.</text>
</comment>
<gene>
    <name evidence="5" type="ORF">ACFPRA_19285</name>
</gene>
<dbReference type="InterPro" id="IPR036069">
    <property type="entry name" value="DUF34/NIF3_sf"/>
</dbReference>
<dbReference type="PIRSF" id="PIRSF037489">
    <property type="entry name" value="UCP037489_NIF3_YqfO"/>
    <property type="match status" value="1"/>
</dbReference>